<dbReference type="InterPro" id="IPR005656">
    <property type="entry name" value="MmgE_PrpD"/>
</dbReference>
<evidence type="ECO:0000313" key="4">
    <source>
        <dbReference type="EMBL" id="MCT2582046.1"/>
    </source>
</evidence>
<dbReference type="InterPro" id="IPR045336">
    <property type="entry name" value="MmgE_PrpD_N"/>
</dbReference>
<dbReference type="Pfam" id="PF19305">
    <property type="entry name" value="MmgE_PrpD_C"/>
    <property type="match status" value="1"/>
</dbReference>
<dbReference type="InterPro" id="IPR036148">
    <property type="entry name" value="MmgE/PrpD_sf"/>
</dbReference>
<dbReference type="EMBL" id="JAFFZE010000004">
    <property type="protein sequence ID" value="MCT2582046.1"/>
    <property type="molecule type" value="Genomic_DNA"/>
</dbReference>
<dbReference type="Gene3D" id="3.30.1330.120">
    <property type="entry name" value="2-methylcitrate dehydratase PrpD"/>
    <property type="match status" value="1"/>
</dbReference>
<gene>
    <name evidence="4" type="ORF">JT362_02775</name>
</gene>
<evidence type="ECO:0000256" key="1">
    <source>
        <dbReference type="ARBA" id="ARBA00006174"/>
    </source>
</evidence>
<dbReference type="RefSeq" id="WP_260189399.1">
    <property type="nucleotide sequence ID" value="NZ_JAFFZE010000004.1"/>
</dbReference>
<dbReference type="InterPro" id="IPR045337">
    <property type="entry name" value="MmgE_PrpD_C"/>
</dbReference>
<sequence length="439" mass="44396">MTSTLSTDLCTFAHDLRFADLPASAREATATTTGNALCLMAGAARHPAVETAVTALGALSGPDAVPLLGRGYRLAGTWAALAHGIAGHVEDFDDTHPPTIVHPGAPVVAAALSSAVRTGASGADLLAAVAAGVEVALRVGLALVPDALDRGWHLTGIAAPVGAAVAAGRLLGLDPDRQRAAIGLAATQSAGLIEALGTMAKPLQPGKAAAAGFEAAVLAEHGLDGPAAPVEGRRGLLALHAGRVDGAAAALDGLGERWELERNEIKPYACGVVSHALIDVAAEAGRRFPEPPSAVRLTVNPFVLVAMGRTAPANSLAAKFSATHCFAVGYRYGHADPAQFADDVVTAPEVVALRDRCELVADESVPRYGVRAEVTAADGEVWRAERDRPAVLDAAGVRRKALALTEPVLGERAAAFVDLAFDPAAGSVAGLLAAGVPGA</sequence>
<organism evidence="4 5">
    <name type="scientific">Actinophytocola gossypii</name>
    <dbReference type="NCBI Taxonomy" id="2812003"/>
    <lineage>
        <taxon>Bacteria</taxon>
        <taxon>Bacillati</taxon>
        <taxon>Actinomycetota</taxon>
        <taxon>Actinomycetes</taxon>
        <taxon>Pseudonocardiales</taxon>
        <taxon>Pseudonocardiaceae</taxon>
    </lineage>
</organism>
<keyword evidence="5" id="KW-1185">Reference proteome</keyword>
<accession>A0ABT2J2R1</accession>
<comment type="caution">
    <text evidence="4">The sequence shown here is derived from an EMBL/GenBank/DDBJ whole genome shotgun (WGS) entry which is preliminary data.</text>
</comment>
<reference evidence="4 5" key="1">
    <citation type="submission" date="2021-02" db="EMBL/GenBank/DDBJ databases">
        <title>Actinophytocola xerophila sp. nov., isolated from soil of cotton cropping field.</title>
        <authorList>
            <person name="Huang R."/>
            <person name="Chen X."/>
            <person name="Ge X."/>
            <person name="Liu W."/>
        </authorList>
    </citation>
    <scope>NUCLEOTIDE SEQUENCE [LARGE SCALE GENOMIC DNA]</scope>
    <source>
        <strain evidence="4 5">S1-96</strain>
    </source>
</reference>
<evidence type="ECO:0000313" key="5">
    <source>
        <dbReference type="Proteomes" id="UP001156441"/>
    </source>
</evidence>
<proteinExistence type="inferred from homology"/>
<dbReference type="SUPFAM" id="SSF103378">
    <property type="entry name" value="2-methylcitrate dehydratase PrpD"/>
    <property type="match status" value="1"/>
</dbReference>
<dbReference type="Gene3D" id="1.10.4100.10">
    <property type="entry name" value="2-methylcitrate dehydratase PrpD"/>
    <property type="match status" value="1"/>
</dbReference>
<comment type="similarity">
    <text evidence="1">Belongs to the PrpD family.</text>
</comment>
<protein>
    <submittedName>
        <fullName evidence="4">MmgE/PrpD family protein</fullName>
    </submittedName>
</protein>
<dbReference type="Pfam" id="PF03972">
    <property type="entry name" value="MmgE_PrpD_N"/>
    <property type="match status" value="1"/>
</dbReference>
<dbReference type="InterPro" id="IPR042188">
    <property type="entry name" value="MmgE/PrpD_sf_2"/>
</dbReference>
<name>A0ABT2J2R1_9PSEU</name>
<dbReference type="PANTHER" id="PTHR16943:SF8">
    <property type="entry name" value="2-METHYLCITRATE DEHYDRATASE"/>
    <property type="match status" value="1"/>
</dbReference>
<dbReference type="InterPro" id="IPR042183">
    <property type="entry name" value="MmgE/PrpD_sf_1"/>
</dbReference>
<feature type="domain" description="MmgE/PrpD C-terminal" evidence="3">
    <location>
        <begin position="268"/>
        <end position="413"/>
    </location>
</feature>
<evidence type="ECO:0000259" key="2">
    <source>
        <dbReference type="Pfam" id="PF03972"/>
    </source>
</evidence>
<dbReference type="PANTHER" id="PTHR16943">
    <property type="entry name" value="2-METHYLCITRATE DEHYDRATASE-RELATED"/>
    <property type="match status" value="1"/>
</dbReference>
<evidence type="ECO:0000259" key="3">
    <source>
        <dbReference type="Pfam" id="PF19305"/>
    </source>
</evidence>
<dbReference type="Proteomes" id="UP001156441">
    <property type="component" value="Unassembled WGS sequence"/>
</dbReference>
<feature type="domain" description="MmgE/PrpD N-terminal" evidence="2">
    <location>
        <begin position="8"/>
        <end position="242"/>
    </location>
</feature>